<dbReference type="InterPro" id="IPR027417">
    <property type="entry name" value="P-loop_NTPase"/>
</dbReference>
<dbReference type="EMBL" id="LJUO01000213">
    <property type="protein sequence ID" value="KPK67565.1"/>
    <property type="molecule type" value="Genomic_DNA"/>
</dbReference>
<dbReference type="Pfam" id="PF13191">
    <property type="entry name" value="AAA_16"/>
    <property type="match status" value="1"/>
</dbReference>
<name>A0A0S8G6X7_UNCW3</name>
<dbReference type="AlphaFoldDB" id="A0A0S8G6X7"/>
<protein>
    <recommendedName>
        <fullName evidence="1">Orc1-like AAA ATPase domain-containing protein</fullName>
    </recommendedName>
</protein>
<evidence type="ECO:0000313" key="2">
    <source>
        <dbReference type="EMBL" id="KPK67565.1"/>
    </source>
</evidence>
<proteinExistence type="predicted"/>
<comment type="caution">
    <text evidence="2">The sequence shown here is derived from an EMBL/GenBank/DDBJ whole genome shotgun (WGS) entry which is preliminary data.</text>
</comment>
<accession>A0A0S8G6X7</accession>
<evidence type="ECO:0000259" key="1">
    <source>
        <dbReference type="Pfam" id="PF13191"/>
    </source>
</evidence>
<dbReference type="Proteomes" id="UP000051096">
    <property type="component" value="Unassembled WGS sequence"/>
</dbReference>
<feature type="non-terminal residue" evidence="2">
    <location>
        <position position="76"/>
    </location>
</feature>
<dbReference type="SUPFAM" id="SSF52540">
    <property type="entry name" value="P-loop containing nucleoside triphosphate hydrolases"/>
    <property type="match status" value="1"/>
</dbReference>
<reference evidence="2 3" key="1">
    <citation type="journal article" date="2015" name="Microbiome">
        <title>Genomic resolution of linkages in carbon, nitrogen, and sulfur cycling among widespread estuary sediment bacteria.</title>
        <authorList>
            <person name="Baker B.J."/>
            <person name="Lazar C.S."/>
            <person name="Teske A.P."/>
            <person name="Dick G.J."/>
        </authorList>
    </citation>
    <scope>NUCLEOTIDE SEQUENCE [LARGE SCALE GENOMIC DNA]</scope>
    <source>
        <strain evidence="2">SM23_60</strain>
    </source>
</reference>
<gene>
    <name evidence="2" type="ORF">AMJ87_13185</name>
</gene>
<dbReference type="InterPro" id="IPR041664">
    <property type="entry name" value="AAA_16"/>
</dbReference>
<evidence type="ECO:0000313" key="3">
    <source>
        <dbReference type="Proteomes" id="UP000051096"/>
    </source>
</evidence>
<sequence>MILTDLPFVGRLKELEVLRKSLTQTIEQNGSCVFVSGLPGVGKSRLLEQYCTELTDSEHTVIQLTIGERPISEMQI</sequence>
<dbReference type="Gene3D" id="3.40.50.300">
    <property type="entry name" value="P-loop containing nucleotide triphosphate hydrolases"/>
    <property type="match status" value="1"/>
</dbReference>
<feature type="domain" description="Orc1-like AAA ATPase" evidence="1">
    <location>
        <begin position="7"/>
        <end position="64"/>
    </location>
</feature>
<organism evidence="2 3">
    <name type="scientific">candidate division WOR_3 bacterium SM23_60</name>
    <dbReference type="NCBI Taxonomy" id="1703780"/>
    <lineage>
        <taxon>Bacteria</taxon>
        <taxon>Bacteria division WOR-3</taxon>
    </lineage>
</organism>